<dbReference type="KEGG" id="njp:NEJAP_3596"/>
<evidence type="ECO:0000256" key="2">
    <source>
        <dbReference type="ARBA" id="ARBA00007935"/>
    </source>
</evidence>
<organism evidence="9 10">
    <name type="scientific">Neptunomonas japonica JAMM 1380</name>
    <dbReference type="NCBI Taxonomy" id="1441457"/>
    <lineage>
        <taxon>Bacteria</taxon>
        <taxon>Pseudomonadati</taxon>
        <taxon>Pseudomonadota</taxon>
        <taxon>Gammaproteobacteria</taxon>
        <taxon>Oceanospirillales</taxon>
        <taxon>Oceanospirillaceae</taxon>
        <taxon>Neptunomonas</taxon>
    </lineage>
</organism>
<dbReference type="CDD" id="cd06550">
    <property type="entry name" value="TM_ABC_iron-siderophores_like"/>
    <property type="match status" value="1"/>
</dbReference>
<feature type="transmembrane region" description="Helical" evidence="8">
    <location>
        <begin position="147"/>
        <end position="170"/>
    </location>
</feature>
<evidence type="ECO:0000256" key="1">
    <source>
        <dbReference type="ARBA" id="ARBA00004651"/>
    </source>
</evidence>
<feature type="transmembrane region" description="Helical" evidence="8">
    <location>
        <begin position="240"/>
        <end position="267"/>
    </location>
</feature>
<evidence type="ECO:0000256" key="8">
    <source>
        <dbReference type="SAM" id="Phobius"/>
    </source>
</evidence>
<feature type="transmembrane region" description="Helical" evidence="8">
    <location>
        <begin position="53"/>
        <end position="74"/>
    </location>
</feature>
<evidence type="ECO:0000256" key="3">
    <source>
        <dbReference type="ARBA" id="ARBA00022448"/>
    </source>
</evidence>
<dbReference type="RefSeq" id="WP_201348599.1">
    <property type="nucleotide sequence ID" value="NZ_AP014546.1"/>
</dbReference>
<dbReference type="FunFam" id="1.10.3470.10:FF:000001">
    <property type="entry name" value="Vitamin B12 ABC transporter permease BtuC"/>
    <property type="match status" value="1"/>
</dbReference>
<dbReference type="Gene3D" id="1.10.3470.10">
    <property type="entry name" value="ABC transporter involved in vitamin B12 uptake, BtuC"/>
    <property type="match status" value="1"/>
</dbReference>
<feature type="transmembrane region" description="Helical" evidence="8">
    <location>
        <begin position="279"/>
        <end position="298"/>
    </location>
</feature>
<feature type="transmembrane region" description="Helical" evidence="8">
    <location>
        <begin position="86"/>
        <end position="105"/>
    </location>
</feature>
<keyword evidence="6 8" id="KW-1133">Transmembrane helix</keyword>
<dbReference type="Proteomes" id="UP000595332">
    <property type="component" value="Chromosome"/>
</dbReference>
<sequence length="336" mass="35418">MSNARAKASFWVVVLMLLPLMVLMSLLNGSSVLPLTDLWEGSDLTRRILYELRLPRILVVMLCGGLLAISGAVVQALFRNPLADPGLIGVAGGAALAAVTWQVVASATLGASVWLSAGMPLAAFLGGMLVTFLVIRIARSASGISSLTLLLTGIAINTIAGAGIAGLKYISDSMTLRQVTFWLMGNVQAASWWAVLLLLIISSVFVPVLVRHAAALNILLLGEQQAMLLGVDVDKTQRRLVVITALIVGAVVSMVGLIGFVGLVVPHLVRLINGPDNRFLLPMSFLSGALLLLIADLVARNVAAPAELPIGLITALIGGPVFLFMISYRQRERGAC</sequence>
<feature type="transmembrane region" description="Helical" evidence="8">
    <location>
        <begin position="310"/>
        <end position="328"/>
    </location>
</feature>
<dbReference type="GO" id="GO:0033214">
    <property type="term" value="P:siderophore-iron import into cell"/>
    <property type="evidence" value="ECO:0007669"/>
    <property type="project" value="TreeGrafter"/>
</dbReference>
<dbReference type="Pfam" id="PF01032">
    <property type="entry name" value="FecCD"/>
    <property type="match status" value="1"/>
</dbReference>
<keyword evidence="4" id="KW-1003">Cell membrane</keyword>
<evidence type="ECO:0000313" key="10">
    <source>
        <dbReference type="Proteomes" id="UP000595332"/>
    </source>
</evidence>
<comment type="similarity">
    <text evidence="2">Belongs to the binding-protein-dependent transport system permease family. FecCD subfamily.</text>
</comment>
<feature type="transmembrane region" description="Helical" evidence="8">
    <location>
        <begin position="111"/>
        <end position="135"/>
    </location>
</feature>
<dbReference type="PANTHER" id="PTHR30472:SF25">
    <property type="entry name" value="ABC TRANSPORTER PERMEASE PROTEIN MJ0876-RELATED"/>
    <property type="match status" value="1"/>
</dbReference>
<dbReference type="SUPFAM" id="SSF81345">
    <property type="entry name" value="ABC transporter involved in vitamin B12 uptake, BtuC"/>
    <property type="match status" value="1"/>
</dbReference>
<proteinExistence type="inferred from homology"/>
<dbReference type="InterPro" id="IPR000522">
    <property type="entry name" value="ABC_transptr_permease_BtuC"/>
</dbReference>
<reference evidence="9 10" key="1">
    <citation type="journal article" date="2008" name="Int. J. Syst. Evol. Microbiol.">
        <title>Neptunomonas japonica sp. nov., an Osedax japonicus symbiont-like bacterium isolated from sediment adjacent to sperm whale carcasses off Kagoshima, Japan.</title>
        <authorList>
            <person name="Miyazaki M."/>
            <person name="Nogi Y."/>
            <person name="Fujiwara Y."/>
            <person name="Kawato M."/>
            <person name="Kubokawa K."/>
            <person name="Horikoshi K."/>
        </authorList>
    </citation>
    <scope>NUCLEOTIDE SEQUENCE [LARGE SCALE GENOMIC DNA]</scope>
    <source>
        <strain evidence="9 10">JAMM 1380</strain>
    </source>
</reference>
<evidence type="ECO:0000256" key="5">
    <source>
        <dbReference type="ARBA" id="ARBA00022692"/>
    </source>
</evidence>
<gene>
    <name evidence="9" type="ORF">NEJAP_3596</name>
</gene>
<keyword evidence="3" id="KW-0813">Transport</keyword>
<dbReference type="EMBL" id="AP014546">
    <property type="protein sequence ID" value="BBB31534.1"/>
    <property type="molecule type" value="Genomic_DNA"/>
</dbReference>
<evidence type="ECO:0000256" key="7">
    <source>
        <dbReference type="ARBA" id="ARBA00023136"/>
    </source>
</evidence>
<keyword evidence="10" id="KW-1185">Reference proteome</keyword>
<accession>A0A7R6PD40</accession>
<dbReference type="GO" id="GO:0022857">
    <property type="term" value="F:transmembrane transporter activity"/>
    <property type="evidence" value="ECO:0007669"/>
    <property type="project" value="InterPro"/>
</dbReference>
<keyword evidence="7 8" id="KW-0472">Membrane</keyword>
<name>A0A7R6PD40_9GAMM</name>
<evidence type="ECO:0000256" key="6">
    <source>
        <dbReference type="ARBA" id="ARBA00022989"/>
    </source>
</evidence>
<keyword evidence="5 8" id="KW-0812">Transmembrane</keyword>
<dbReference type="InterPro" id="IPR037294">
    <property type="entry name" value="ABC_BtuC-like"/>
</dbReference>
<evidence type="ECO:0000256" key="4">
    <source>
        <dbReference type="ARBA" id="ARBA00022475"/>
    </source>
</evidence>
<feature type="transmembrane region" description="Helical" evidence="8">
    <location>
        <begin position="190"/>
        <end position="220"/>
    </location>
</feature>
<comment type="subcellular location">
    <subcellularLocation>
        <location evidence="1">Cell membrane</location>
        <topology evidence="1">Multi-pass membrane protein</topology>
    </subcellularLocation>
</comment>
<protein>
    <submittedName>
        <fullName evidence="9">Iron complex transport system permease protein</fullName>
    </submittedName>
</protein>
<dbReference type="GO" id="GO:0005886">
    <property type="term" value="C:plasma membrane"/>
    <property type="evidence" value="ECO:0007669"/>
    <property type="project" value="UniProtKB-SubCell"/>
</dbReference>
<dbReference type="PANTHER" id="PTHR30472">
    <property type="entry name" value="FERRIC ENTEROBACTIN TRANSPORT SYSTEM PERMEASE PROTEIN"/>
    <property type="match status" value="1"/>
</dbReference>
<evidence type="ECO:0000313" key="9">
    <source>
        <dbReference type="EMBL" id="BBB31534.1"/>
    </source>
</evidence>
<dbReference type="AlphaFoldDB" id="A0A7R6PD40"/>